<comment type="subcellular location">
    <subcellularLocation>
        <location evidence="1">Cell inner membrane</location>
        <topology evidence="1">Single-pass membrane protein</topology>
        <orientation evidence="1">Periplasmic side</orientation>
    </subcellularLocation>
</comment>
<dbReference type="AlphaFoldDB" id="W7QWU0"/>
<proteinExistence type="inferred from homology"/>
<evidence type="ECO:0000259" key="6">
    <source>
        <dbReference type="PROSITE" id="PS51352"/>
    </source>
</evidence>
<evidence type="ECO:0000313" key="8">
    <source>
        <dbReference type="Proteomes" id="UP000019276"/>
    </source>
</evidence>
<dbReference type="eggNOG" id="COG0526">
    <property type="taxonomic scope" value="Bacteria"/>
</dbReference>
<dbReference type="PROSITE" id="PS00194">
    <property type="entry name" value="THIOREDOXIN_1"/>
    <property type="match status" value="1"/>
</dbReference>
<keyword evidence="4" id="KW-1015">Disulfide bond</keyword>
<dbReference type="InterPro" id="IPR004799">
    <property type="entry name" value="Periplasmic_diS_OxRdtase_DsbE"/>
</dbReference>
<evidence type="ECO:0000256" key="2">
    <source>
        <dbReference type="ARBA" id="ARBA00007758"/>
    </source>
</evidence>
<dbReference type="Gene3D" id="3.40.30.10">
    <property type="entry name" value="Glutaredoxin"/>
    <property type="match status" value="1"/>
</dbReference>
<keyword evidence="3" id="KW-0201">Cytochrome c-type biogenesis</keyword>
<gene>
    <name evidence="7" type="ORF">DS2_00790</name>
</gene>
<dbReference type="OrthoDB" id="9799347at2"/>
<dbReference type="GO" id="GO:0015036">
    <property type="term" value="F:disulfide oxidoreductase activity"/>
    <property type="evidence" value="ECO:0007669"/>
    <property type="project" value="InterPro"/>
</dbReference>
<comment type="caution">
    <text evidence="7">The sequence shown here is derived from an EMBL/GenBank/DDBJ whole genome shotgun (WGS) entry which is preliminary data.</text>
</comment>
<reference evidence="7 8" key="1">
    <citation type="journal article" date="2014" name="Genome Announc.">
        <title>Draft Genome Sequence of the Agar-Degrading Bacterium Catenovulum sp. Strain DS-2, Isolated from Intestines of Haliotis diversicolor.</title>
        <authorList>
            <person name="Shan D."/>
            <person name="Li X."/>
            <person name="Gu Z."/>
            <person name="Wei G."/>
            <person name="Gao Z."/>
            <person name="Shao Z."/>
        </authorList>
    </citation>
    <scope>NUCLEOTIDE SEQUENCE [LARGE SCALE GENOMIC DNA]</scope>
    <source>
        <strain evidence="7 8">DS-2</strain>
    </source>
</reference>
<dbReference type="GO" id="GO:0030288">
    <property type="term" value="C:outer membrane-bounded periplasmic space"/>
    <property type="evidence" value="ECO:0007669"/>
    <property type="project" value="InterPro"/>
</dbReference>
<protein>
    <submittedName>
        <fullName evidence="7">Protein thiol/disulfide oxidoreductase DsbE</fullName>
    </submittedName>
</protein>
<dbReference type="PATRIC" id="fig|1328313.3.peg.169"/>
<dbReference type="SUPFAM" id="SSF52833">
    <property type="entry name" value="Thioredoxin-like"/>
    <property type="match status" value="1"/>
</dbReference>
<sequence>MKNYKLLIPIVAFLLVSIFLYKGLYSDPTNIENANLAKPFPEFQLADLMDENRLYSKADLLGEYTLINVWGTWCVTCRVELPFMTQLRQQGVKIVGVYYDNAAEAAFGELDVRQTRREVTEMLAQLGNPFQFNIYDEKRDLSLDLGVTGAPESFLIDDKGTIIAHRRGAIDHRVWQNEFAPLLPNNHGSNLSEQQK</sequence>
<dbReference type="Pfam" id="PF08534">
    <property type="entry name" value="Redoxin"/>
    <property type="match status" value="1"/>
</dbReference>
<dbReference type="PROSITE" id="PS51352">
    <property type="entry name" value="THIOREDOXIN_2"/>
    <property type="match status" value="1"/>
</dbReference>
<evidence type="ECO:0000313" key="7">
    <source>
        <dbReference type="EMBL" id="EWH12213.1"/>
    </source>
</evidence>
<dbReference type="InterPro" id="IPR013766">
    <property type="entry name" value="Thioredoxin_domain"/>
</dbReference>
<dbReference type="GO" id="GO:0005886">
    <property type="term" value="C:plasma membrane"/>
    <property type="evidence" value="ECO:0007669"/>
    <property type="project" value="UniProtKB-SubCell"/>
</dbReference>
<evidence type="ECO:0000256" key="4">
    <source>
        <dbReference type="ARBA" id="ARBA00023157"/>
    </source>
</evidence>
<dbReference type="Proteomes" id="UP000019276">
    <property type="component" value="Unassembled WGS sequence"/>
</dbReference>
<dbReference type="STRING" id="1328313.DS2_00790"/>
<dbReference type="InterPro" id="IPR050553">
    <property type="entry name" value="Thioredoxin_ResA/DsbE_sf"/>
</dbReference>
<evidence type="ECO:0000256" key="1">
    <source>
        <dbReference type="ARBA" id="ARBA00004383"/>
    </source>
</evidence>
<feature type="domain" description="Thioredoxin" evidence="6">
    <location>
        <begin position="34"/>
        <end position="184"/>
    </location>
</feature>
<dbReference type="PANTHER" id="PTHR42852">
    <property type="entry name" value="THIOL:DISULFIDE INTERCHANGE PROTEIN DSBE"/>
    <property type="match status" value="1"/>
</dbReference>
<dbReference type="PANTHER" id="PTHR42852:SF6">
    <property type="entry name" value="THIOL:DISULFIDE INTERCHANGE PROTEIN DSBE"/>
    <property type="match status" value="1"/>
</dbReference>
<name>W7QWU0_9ALTE</name>
<dbReference type="GO" id="GO:0017004">
    <property type="term" value="P:cytochrome complex assembly"/>
    <property type="evidence" value="ECO:0007669"/>
    <property type="project" value="UniProtKB-KW"/>
</dbReference>
<dbReference type="EMBL" id="ARZY01000001">
    <property type="protein sequence ID" value="EWH12213.1"/>
    <property type="molecule type" value="Genomic_DNA"/>
</dbReference>
<dbReference type="NCBIfam" id="TIGR00385">
    <property type="entry name" value="dsbE"/>
    <property type="match status" value="1"/>
</dbReference>
<dbReference type="InterPro" id="IPR036249">
    <property type="entry name" value="Thioredoxin-like_sf"/>
</dbReference>
<dbReference type="InterPro" id="IPR017937">
    <property type="entry name" value="Thioredoxin_CS"/>
</dbReference>
<keyword evidence="8" id="KW-1185">Reference proteome</keyword>
<comment type="similarity">
    <text evidence="2">Belongs to the thioredoxin family. DsbE subfamily.</text>
</comment>
<keyword evidence="5" id="KW-0676">Redox-active center</keyword>
<evidence type="ECO:0000256" key="5">
    <source>
        <dbReference type="ARBA" id="ARBA00023284"/>
    </source>
</evidence>
<dbReference type="InterPro" id="IPR013740">
    <property type="entry name" value="Redoxin"/>
</dbReference>
<dbReference type="RefSeq" id="WP_035012672.1">
    <property type="nucleotide sequence ID" value="NZ_ARZY01000001.1"/>
</dbReference>
<evidence type="ECO:0000256" key="3">
    <source>
        <dbReference type="ARBA" id="ARBA00022748"/>
    </source>
</evidence>
<accession>W7QWU0</accession>
<organism evidence="7 8">
    <name type="scientific">Catenovulum agarivorans DS-2</name>
    <dbReference type="NCBI Taxonomy" id="1328313"/>
    <lineage>
        <taxon>Bacteria</taxon>
        <taxon>Pseudomonadati</taxon>
        <taxon>Pseudomonadota</taxon>
        <taxon>Gammaproteobacteria</taxon>
        <taxon>Alteromonadales</taxon>
        <taxon>Alteromonadaceae</taxon>
        <taxon>Catenovulum</taxon>
    </lineage>
</organism>